<feature type="compositionally biased region" description="Basic residues" evidence="1">
    <location>
        <begin position="34"/>
        <end position="49"/>
    </location>
</feature>
<sequence>MPDSSGVQESQADRQADGSDKCDEKMGNGQTRSQGRRRRRRGGRGRGRPRASAETAPPQADSVQEDDDDDEAQPENAPSDDTSPVSGNTSSSQMKIAEDQGPSLEGDLSRSPTKPEAATVKGDGSLLENRDLNVADSGTGVHGRRRPQDSSRDPSEMALDQADKIADNHDDNGHTPPTNTQSALPDEDLSRWQPTTSLERSAWKQLNKDWHRSMREAEVYYNKDRRGESKDWYESPGHPGCYNPIFDDIWTASDELNLRSRECDLVLMNVMDYLNADDTQDLCILFDTSLRLFRTDPLTLFSIQNLEFDNQGPATIDQDGVSASSPAWSSDFSRKLSVIMAHPMWKGTKAYSFMLFAIKWIVICRTDDRHPLPQSDIDLLRCADIILDLSANDKPFGIRHQEHQRDILKRGGWSTPEAELLSAIWRMTGASARLARVATDPYLVSAADLTILTDALDSLGARTGPVYPSGIAELKTLYTNCWFSVQRAKARRQRQGNPSNGDESLQNYPLPRHGSGFGNEEDEEGTPTGLSVNDGAAPTIHPLSPLIDSADTNTQDTDAAASRRPPSDSDEIVRRSKRTKPRINYTMP</sequence>
<evidence type="ECO:0000313" key="2">
    <source>
        <dbReference type="EMBL" id="RSL81190.1"/>
    </source>
</evidence>
<keyword evidence="3" id="KW-1185">Reference proteome</keyword>
<gene>
    <name evidence="2" type="ORF">CEP51_006007</name>
</gene>
<feature type="compositionally biased region" description="Basic and acidic residues" evidence="1">
    <location>
        <begin position="565"/>
        <end position="574"/>
    </location>
</feature>
<protein>
    <submittedName>
        <fullName evidence="2">Uncharacterized protein</fullName>
    </submittedName>
</protein>
<feature type="compositionally biased region" description="Polar residues" evidence="1">
    <location>
        <begin position="1"/>
        <end position="10"/>
    </location>
</feature>
<feature type="compositionally biased region" description="Polar residues" evidence="1">
    <location>
        <begin position="495"/>
        <end position="507"/>
    </location>
</feature>
<name>A0A428RV07_9HYPO</name>
<feature type="compositionally biased region" description="Basic and acidic residues" evidence="1">
    <location>
        <begin position="146"/>
        <end position="173"/>
    </location>
</feature>
<dbReference type="Proteomes" id="UP000287972">
    <property type="component" value="Unassembled WGS sequence"/>
</dbReference>
<feature type="region of interest" description="Disordered" evidence="1">
    <location>
        <begin position="1"/>
        <end position="187"/>
    </location>
</feature>
<accession>A0A428RV07</accession>
<proteinExistence type="predicted"/>
<comment type="caution">
    <text evidence="2">The sequence shown here is derived from an EMBL/GenBank/DDBJ whole genome shotgun (WGS) entry which is preliminary data.</text>
</comment>
<evidence type="ECO:0000313" key="3">
    <source>
        <dbReference type="Proteomes" id="UP000287972"/>
    </source>
</evidence>
<feature type="compositionally biased region" description="Polar residues" evidence="1">
    <location>
        <begin position="79"/>
        <end position="94"/>
    </location>
</feature>
<organism evidence="2 3">
    <name type="scientific">Fusarium floridanum</name>
    <dbReference type="NCBI Taxonomy" id="1325733"/>
    <lineage>
        <taxon>Eukaryota</taxon>
        <taxon>Fungi</taxon>
        <taxon>Dikarya</taxon>
        <taxon>Ascomycota</taxon>
        <taxon>Pezizomycotina</taxon>
        <taxon>Sordariomycetes</taxon>
        <taxon>Hypocreomycetidae</taxon>
        <taxon>Hypocreales</taxon>
        <taxon>Nectriaceae</taxon>
        <taxon>Fusarium</taxon>
        <taxon>Fusarium solani species complex</taxon>
    </lineage>
</organism>
<evidence type="ECO:0000256" key="1">
    <source>
        <dbReference type="SAM" id="MobiDB-lite"/>
    </source>
</evidence>
<dbReference type="AlphaFoldDB" id="A0A428RV07"/>
<feature type="compositionally biased region" description="Basic and acidic residues" evidence="1">
    <location>
        <begin position="11"/>
        <end position="26"/>
    </location>
</feature>
<dbReference type="EMBL" id="NKCL01000127">
    <property type="protein sequence ID" value="RSL81190.1"/>
    <property type="molecule type" value="Genomic_DNA"/>
</dbReference>
<feature type="compositionally biased region" description="Low complexity" evidence="1">
    <location>
        <begin position="548"/>
        <end position="560"/>
    </location>
</feature>
<feature type="compositionally biased region" description="Acidic residues" evidence="1">
    <location>
        <begin position="63"/>
        <end position="73"/>
    </location>
</feature>
<feature type="region of interest" description="Disordered" evidence="1">
    <location>
        <begin position="489"/>
        <end position="588"/>
    </location>
</feature>
<reference evidence="2 3" key="1">
    <citation type="submission" date="2017-06" db="EMBL/GenBank/DDBJ databases">
        <title>Comparative genomic analysis of Ambrosia Fusariam Clade fungi.</title>
        <authorList>
            <person name="Stajich J.E."/>
            <person name="Carrillo J."/>
            <person name="Kijimoto T."/>
            <person name="Eskalen A."/>
            <person name="O'Donnell K."/>
            <person name="Kasson M."/>
        </authorList>
    </citation>
    <scope>NUCLEOTIDE SEQUENCE [LARGE SCALE GENOMIC DNA]</scope>
    <source>
        <strain evidence="2 3">NRRL62606</strain>
    </source>
</reference>